<evidence type="ECO:0000313" key="2">
    <source>
        <dbReference type="Proteomes" id="UP000616547"/>
    </source>
</evidence>
<reference evidence="2" key="1">
    <citation type="submission" date="2021-01" db="EMBL/GenBank/DDBJ databases">
        <title>Draft genome sequence of Nasalis larvatus strain YZ03.</title>
        <authorList>
            <person name="Suzuki-Hashido N."/>
            <person name="Tsuchida S."/>
            <person name="Hayakawa T."/>
        </authorList>
    </citation>
    <scope>NUCLEOTIDE SEQUENCE [LARGE SCALE GENOMIC DNA]</scope>
    <source>
        <strain evidence="2">YZ03</strain>
    </source>
</reference>
<dbReference type="Gene3D" id="1.20.140.160">
    <property type="match status" value="1"/>
</dbReference>
<accession>A0ABQ3W6N4</accession>
<name>A0ABQ3W6N4_9LACO</name>
<gene>
    <name evidence="1" type="ORF">lacNasYZ03_14100</name>
</gene>
<dbReference type="RefSeq" id="WP_201331292.1">
    <property type="nucleotide sequence ID" value="NZ_BOCG01000401.1"/>
</dbReference>
<dbReference type="Proteomes" id="UP000616547">
    <property type="component" value="Unassembled WGS sequence"/>
</dbReference>
<organism evidence="1 2">
    <name type="scientific">Lactobacillus nasalidis</name>
    <dbReference type="NCBI Taxonomy" id="2797258"/>
    <lineage>
        <taxon>Bacteria</taxon>
        <taxon>Bacillati</taxon>
        <taxon>Bacillota</taxon>
        <taxon>Bacilli</taxon>
        <taxon>Lactobacillales</taxon>
        <taxon>Lactobacillaceae</taxon>
        <taxon>Lactobacillus</taxon>
    </lineage>
</organism>
<protein>
    <recommendedName>
        <fullName evidence="3">Sigma-70 family RNA polymerase sigma factor</fullName>
    </recommendedName>
</protein>
<keyword evidence="2" id="KW-1185">Reference proteome</keyword>
<evidence type="ECO:0000313" key="1">
    <source>
        <dbReference type="EMBL" id="GHW01723.1"/>
    </source>
</evidence>
<sequence>MTNEAMTQAWENRKLVAGALKSAHVYRRYSDYEDLFQEGLIVYAHCLAQMAGRPREEADKLAFRKVYWHTLDLLRRRQRQCDHDEPLLEAAFVEAAHEPRLALVEAWKKLSNTEKLLLGQNLLLNYSLKETSALMNLPYRTASRIKKQALDKLRRQLE</sequence>
<dbReference type="EMBL" id="BOCI01000411">
    <property type="protein sequence ID" value="GHW01723.1"/>
    <property type="molecule type" value="Genomic_DNA"/>
</dbReference>
<dbReference type="SUPFAM" id="SSF88659">
    <property type="entry name" value="Sigma3 and sigma4 domains of RNA polymerase sigma factors"/>
    <property type="match status" value="1"/>
</dbReference>
<comment type="caution">
    <text evidence="1">The sequence shown here is derived from an EMBL/GenBank/DDBJ whole genome shotgun (WGS) entry which is preliminary data.</text>
</comment>
<evidence type="ECO:0008006" key="3">
    <source>
        <dbReference type="Google" id="ProtNLM"/>
    </source>
</evidence>
<dbReference type="InterPro" id="IPR013324">
    <property type="entry name" value="RNA_pol_sigma_r3/r4-like"/>
</dbReference>
<proteinExistence type="predicted"/>